<sequence>MTIAPDVTVQDAEAFRTLEQTLSASGPRAALDQLVDHLAERGEFRALLDALLLRARHELGLPLIQVGSLGDLPEPARSQYEERYVEAIRSVGNRLLNTGDIASAWPYFRAIGEPEPVRQAIDAYQPVEGDEQINQIVEIAFNQGANPRKGFELILAHYGTCSAISSFEHLPHDEAIRVACSDRLVRQLHEHLAANLRAEIAQRGQPLPAEGSLIPALIAGNDWLFQEDAYHIDISHLSATVRLAPMLTDPETLTFAAGLCEYGRRLSERHQYEGEPPFEKTFDDHAIYLAVLLGHDVELGLAHFRRKLETSDPDRPETSLSAQVLVGLLVRLGRLDQAIELAAEHLAGIPESSLICPGVAQLCQRAGQPDRLATIARKQRDLVNFTAAILQAASSTTPPGLGH</sequence>
<dbReference type="Proteomes" id="UP000010798">
    <property type="component" value="Chromosome"/>
</dbReference>
<proteinExistence type="predicted"/>
<reference evidence="1 2" key="1">
    <citation type="submission" date="2012-02" db="EMBL/GenBank/DDBJ databases">
        <title>Complete sequence of chromosome of Singulisphaera acidiphila DSM 18658.</title>
        <authorList>
            <consortium name="US DOE Joint Genome Institute (JGI-PGF)"/>
            <person name="Lucas S."/>
            <person name="Copeland A."/>
            <person name="Lapidus A."/>
            <person name="Glavina del Rio T."/>
            <person name="Dalin E."/>
            <person name="Tice H."/>
            <person name="Bruce D."/>
            <person name="Goodwin L."/>
            <person name="Pitluck S."/>
            <person name="Peters L."/>
            <person name="Ovchinnikova G."/>
            <person name="Chertkov O."/>
            <person name="Kyrpides N."/>
            <person name="Mavromatis K."/>
            <person name="Ivanova N."/>
            <person name="Brettin T."/>
            <person name="Detter J.C."/>
            <person name="Han C."/>
            <person name="Larimer F."/>
            <person name="Land M."/>
            <person name="Hauser L."/>
            <person name="Markowitz V."/>
            <person name="Cheng J.-F."/>
            <person name="Hugenholtz P."/>
            <person name="Woyke T."/>
            <person name="Wu D."/>
            <person name="Tindall B."/>
            <person name="Pomrenke H."/>
            <person name="Brambilla E."/>
            <person name="Klenk H.-P."/>
            <person name="Eisen J.A."/>
        </authorList>
    </citation>
    <scope>NUCLEOTIDE SEQUENCE [LARGE SCALE GENOMIC DNA]</scope>
    <source>
        <strain evidence="2">ATCC BAA-1392 / DSM 18658 / VKM B-2454 / MOB10</strain>
    </source>
</reference>
<evidence type="ECO:0008006" key="3">
    <source>
        <dbReference type="Google" id="ProtNLM"/>
    </source>
</evidence>
<evidence type="ECO:0000313" key="1">
    <source>
        <dbReference type="EMBL" id="AGA26256.1"/>
    </source>
</evidence>
<dbReference type="RefSeq" id="WP_015245423.1">
    <property type="nucleotide sequence ID" value="NC_019892.1"/>
</dbReference>
<dbReference type="AlphaFoldDB" id="L0DC57"/>
<dbReference type="STRING" id="886293.Sinac_1894"/>
<keyword evidence="2" id="KW-1185">Reference proteome</keyword>
<gene>
    <name evidence="1" type="ordered locus">Sinac_1894</name>
</gene>
<dbReference type="HOGENOM" id="CLU_683147_0_0_0"/>
<dbReference type="eggNOG" id="ENOG502ZZTQ">
    <property type="taxonomic scope" value="Bacteria"/>
</dbReference>
<dbReference type="OrthoDB" id="255759at2"/>
<organism evidence="1 2">
    <name type="scientific">Singulisphaera acidiphila (strain ATCC BAA-1392 / DSM 18658 / VKM B-2454 / MOB10)</name>
    <dbReference type="NCBI Taxonomy" id="886293"/>
    <lineage>
        <taxon>Bacteria</taxon>
        <taxon>Pseudomonadati</taxon>
        <taxon>Planctomycetota</taxon>
        <taxon>Planctomycetia</taxon>
        <taxon>Isosphaerales</taxon>
        <taxon>Isosphaeraceae</taxon>
        <taxon>Singulisphaera</taxon>
    </lineage>
</organism>
<evidence type="ECO:0000313" key="2">
    <source>
        <dbReference type="Proteomes" id="UP000010798"/>
    </source>
</evidence>
<accession>L0DC57</accession>
<dbReference type="KEGG" id="saci:Sinac_1894"/>
<name>L0DC57_SINAD</name>
<protein>
    <recommendedName>
        <fullName evidence="3">Tetratricopeptide repeat protein</fullName>
    </recommendedName>
</protein>
<dbReference type="EMBL" id="CP003364">
    <property type="protein sequence ID" value="AGA26256.1"/>
    <property type="molecule type" value="Genomic_DNA"/>
</dbReference>